<dbReference type="PROSITE" id="PS50219">
    <property type="entry name" value="CNH"/>
    <property type="match status" value="1"/>
</dbReference>
<dbReference type="PROSITE" id="PS50003">
    <property type="entry name" value="PH_DOMAIN"/>
    <property type="match status" value="1"/>
</dbReference>
<dbReference type="InterPro" id="IPR001180">
    <property type="entry name" value="CNH_dom"/>
</dbReference>
<evidence type="ECO:0000259" key="6">
    <source>
        <dbReference type="PROSITE" id="PS50219"/>
    </source>
</evidence>
<dbReference type="PANTHER" id="PTHR46572">
    <property type="entry name" value="RHO1 GDP-GTP EXCHANGE PROTEIN 1-RELATED"/>
    <property type="match status" value="1"/>
</dbReference>
<dbReference type="CDD" id="cd04435">
    <property type="entry name" value="DEP_fRom2"/>
    <property type="match status" value="1"/>
</dbReference>
<dbReference type="SMART" id="SM00049">
    <property type="entry name" value="DEP"/>
    <property type="match status" value="1"/>
</dbReference>
<dbReference type="EMBL" id="LAVV01008546">
    <property type="protein sequence ID" value="KNZ52538.1"/>
    <property type="molecule type" value="Genomic_DNA"/>
</dbReference>
<sequence length="989" mass="111262">MSSPFPDQISAASGQLSPLFIRPRKSWESVRVMPTQPKPSAPNDRSFSFSSGPSSRPRQPVITHLSSRPPIVYPALLSRVAEAFRSRILLGERTKDGLTYTECFDGREAVDKIAYIIKTTDRNLALLLGRALDSQKFFHDVTYDHRLRDSHHELYQFRGTLTNTFTGEQANPRNSTHDSTSRPISEVQSELDALDEEEAQEEEQPTQAEEDVLPCGVFTLLTDCYSPTCTRDRLCYSIACPRRLEQQARLNLKPKPGLQRSISTESLGDLKEPGTLWIHSVPQEVVDSVNDTEKKRQEAINECIYTERDFVRDLEYLRDVWIKPLQTSNIIPEARRQDFLSQVFWNVLDVLSVNSRLCELLSKRQKSAHIVPHIADIYLEVVPHFSPFVMYGAHQLYGKYEFEREKSSNQAFAKFVDEAERLPESRKLELNAYLTKPTTRLARYPLLLEVVLKYTPENHIDKTEIPKVVKMIRDLLAKVNIETGKSENRFNLAQLDQQLVFRQGEAVDLRLREEGRELIYKGQLKKRGGSGSDSAELQVYLFDHALLMVKHKHTNKTDQLKVYRKPIPLELLTVTGVAHHEDASSGSRGANSNKKSLMNRNSASEKGKGMGTSISSNGVVVPTQSQNKSSYSMTLNQLGRRGYSIVLWAPTSQSRQKWLDKIQARQAQIREQNTVFEMVSLNEGFFVGPYKVNCAVPYDNGNRLIFGNDVGVYVGMASDPKRAPLQVIQVENVTQVEVIEEQGILLVLADKVVMTFWLDALDPNDAAGAAKRARKVSSNASFFKVGECLGRKLVCVVKSGSVSSTIKTLEPSDHLVQHNLRTTSKPAFRKIIPANNDALKVYKSKLCIGCQKGFEIVNLETLDVLGLLDPADHSLDFIARREAVKPIAIYRIEAEFLLCYEEFAFYVTKSGWRARYDWIIQWEGNPTAFALHYPFVLAFDPSFIEVRHVDTGLVATVHFGAAVSSSGGATAGAATTKQAQPAADTRRGM</sequence>
<dbReference type="GO" id="GO:0035556">
    <property type="term" value="P:intracellular signal transduction"/>
    <property type="evidence" value="ECO:0007669"/>
    <property type="project" value="InterPro"/>
</dbReference>
<name>A0A0L6UVI2_9BASI</name>
<dbReference type="InterPro" id="IPR001849">
    <property type="entry name" value="PH_domain"/>
</dbReference>
<dbReference type="InterPro" id="IPR036390">
    <property type="entry name" value="WH_DNA-bd_sf"/>
</dbReference>
<evidence type="ECO:0008006" key="9">
    <source>
        <dbReference type="Google" id="ProtNLM"/>
    </source>
</evidence>
<protein>
    <recommendedName>
        <fullName evidence="9">DH domain-containing protein</fullName>
    </recommendedName>
</protein>
<feature type="compositionally biased region" description="Polar residues" evidence="3">
    <location>
        <begin position="584"/>
        <end position="602"/>
    </location>
</feature>
<dbReference type="Pfam" id="PF15405">
    <property type="entry name" value="PH_5"/>
    <property type="match status" value="1"/>
</dbReference>
<dbReference type="PROSITE" id="PS50010">
    <property type="entry name" value="DH_2"/>
    <property type="match status" value="1"/>
</dbReference>
<feature type="region of interest" description="Disordered" evidence="3">
    <location>
        <begin position="965"/>
        <end position="989"/>
    </location>
</feature>
<evidence type="ECO:0000259" key="5">
    <source>
        <dbReference type="PROSITE" id="PS50010"/>
    </source>
</evidence>
<feature type="region of interest" description="Disordered" evidence="3">
    <location>
        <begin position="165"/>
        <end position="209"/>
    </location>
</feature>
<dbReference type="InterPro" id="IPR000219">
    <property type="entry name" value="DH_dom"/>
</dbReference>
<evidence type="ECO:0000256" key="3">
    <source>
        <dbReference type="SAM" id="MobiDB-lite"/>
    </source>
</evidence>
<dbReference type="InterPro" id="IPR035899">
    <property type="entry name" value="DBL_dom_sf"/>
</dbReference>
<dbReference type="SUPFAM" id="SSF46785">
    <property type="entry name" value="Winged helix' DNA-binding domain"/>
    <property type="match status" value="1"/>
</dbReference>
<gene>
    <name evidence="7" type="ORF">VP01_353g5</name>
</gene>
<dbReference type="PANTHER" id="PTHR46572:SF2">
    <property type="entry name" value="RHO1 GDP-GTP EXCHANGE PROTEIN 1-RELATED"/>
    <property type="match status" value="1"/>
</dbReference>
<dbReference type="STRING" id="27349.A0A0L6UVI2"/>
<dbReference type="CDD" id="cd00160">
    <property type="entry name" value="RhoGEF"/>
    <property type="match status" value="1"/>
</dbReference>
<feature type="domain" description="CNH" evidence="6">
    <location>
        <begin position="689"/>
        <end position="972"/>
    </location>
</feature>
<dbReference type="SMART" id="SM00233">
    <property type="entry name" value="PH"/>
    <property type="match status" value="1"/>
</dbReference>
<dbReference type="InterPro" id="IPR041675">
    <property type="entry name" value="PH_5"/>
</dbReference>
<dbReference type="GO" id="GO:0005085">
    <property type="term" value="F:guanyl-nucleotide exchange factor activity"/>
    <property type="evidence" value="ECO:0007669"/>
    <property type="project" value="UniProtKB-KW"/>
</dbReference>
<evidence type="ECO:0000256" key="2">
    <source>
        <dbReference type="ARBA" id="ARBA00022658"/>
    </source>
</evidence>
<dbReference type="SMART" id="SM00036">
    <property type="entry name" value="CNH"/>
    <property type="match status" value="1"/>
</dbReference>
<feature type="domain" description="PH" evidence="4">
    <location>
        <begin position="517"/>
        <end position="667"/>
    </location>
</feature>
<dbReference type="Proteomes" id="UP000037035">
    <property type="component" value="Unassembled WGS sequence"/>
</dbReference>
<dbReference type="Pfam" id="PF00780">
    <property type="entry name" value="CNH"/>
    <property type="match status" value="1"/>
</dbReference>
<dbReference type="InterPro" id="IPR000591">
    <property type="entry name" value="DEP_dom"/>
</dbReference>
<dbReference type="Gene3D" id="1.20.900.10">
    <property type="entry name" value="Dbl homology (DH) domain"/>
    <property type="match status" value="1"/>
</dbReference>
<dbReference type="Gene3D" id="2.30.29.30">
    <property type="entry name" value="Pleckstrin-homology domain (PH domain)/Phosphotyrosine-binding domain (PTB)"/>
    <property type="match status" value="1"/>
</dbReference>
<evidence type="ECO:0000313" key="8">
    <source>
        <dbReference type="Proteomes" id="UP000037035"/>
    </source>
</evidence>
<feature type="compositionally biased region" description="Acidic residues" evidence="3">
    <location>
        <begin position="192"/>
        <end position="209"/>
    </location>
</feature>
<dbReference type="InterPro" id="IPR011993">
    <property type="entry name" value="PH-like_dom_sf"/>
</dbReference>
<feature type="compositionally biased region" description="Polar residues" evidence="3">
    <location>
        <begin position="612"/>
        <end position="621"/>
    </location>
</feature>
<proteinExistence type="predicted"/>
<dbReference type="InterPro" id="IPR052233">
    <property type="entry name" value="Rho-type_GEFs"/>
</dbReference>
<feature type="region of interest" description="Disordered" evidence="3">
    <location>
        <begin position="580"/>
        <end position="621"/>
    </location>
</feature>
<dbReference type="AlphaFoldDB" id="A0A0L6UVI2"/>
<accession>A0A0L6UVI2</accession>
<feature type="compositionally biased region" description="Low complexity" evidence="3">
    <location>
        <begin position="45"/>
        <end position="58"/>
    </location>
</feature>
<dbReference type="Gene3D" id="1.10.10.10">
    <property type="entry name" value="Winged helix-like DNA-binding domain superfamily/Winged helix DNA-binding domain"/>
    <property type="match status" value="1"/>
</dbReference>
<keyword evidence="8" id="KW-1185">Reference proteome</keyword>
<keyword evidence="2" id="KW-0344">Guanine-nucleotide releasing factor</keyword>
<dbReference type="Pfam" id="PF00610">
    <property type="entry name" value="DEP"/>
    <property type="match status" value="1"/>
</dbReference>
<feature type="domain" description="DH" evidence="5">
    <location>
        <begin position="295"/>
        <end position="482"/>
    </location>
</feature>
<comment type="caution">
    <text evidence="7">The sequence shown here is derived from an EMBL/GenBank/DDBJ whole genome shotgun (WGS) entry which is preliminary data.</text>
</comment>
<evidence type="ECO:0000313" key="7">
    <source>
        <dbReference type="EMBL" id="KNZ52538.1"/>
    </source>
</evidence>
<evidence type="ECO:0000259" key="4">
    <source>
        <dbReference type="PROSITE" id="PS50003"/>
    </source>
</evidence>
<dbReference type="InterPro" id="IPR036388">
    <property type="entry name" value="WH-like_DNA-bd_sf"/>
</dbReference>
<organism evidence="7 8">
    <name type="scientific">Puccinia sorghi</name>
    <dbReference type="NCBI Taxonomy" id="27349"/>
    <lineage>
        <taxon>Eukaryota</taxon>
        <taxon>Fungi</taxon>
        <taxon>Dikarya</taxon>
        <taxon>Basidiomycota</taxon>
        <taxon>Pucciniomycotina</taxon>
        <taxon>Pucciniomycetes</taxon>
        <taxon>Pucciniales</taxon>
        <taxon>Pucciniaceae</taxon>
        <taxon>Puccinia</taxon>
    </lineage>
</organism>
<dbReference type="SUPFAM" id="SSF48065">
    <property type="entry name" value="DBL homology domain (DH-domain)"/>
    <property type="match status" value="1"/>
</dbReference>
<dbReference type="SMART" id="SM00325">
    <property type="entry name" value="RhoGEF"/>
    <property type="match status" value="1"/>
</dbReference>
<feature type="compositionally biased region" description="Low complexity" evidence="3">
    <location>
        <begin position="965"/>
        <end position="983"/>
    </location>
</feature>
<feature type="compositionally biased region" description="Polar residues" evidence="3">
    <location>
        <begin position="165"/>
        <end position="174"/>
    </location>
</feature>
<evidence type="ECO:0000256" key="1">
    <source>
        <dbReference type="ARBA" id="ARBA00022553"/>
    </source>
</evidence>
<dbReference type="SUPFAM" id="SSF50729">
    <property type="entry name" value="PH domain-like"/>
    <property type="match status" value="1"/>
</dbReference>
<dbReference type="Pfam" id="PF00621">
    <property type="entry name" value="RhoGEF"/>
    <property type="match status" value="1"/>
</dbReference>
<keyword evidence="1" id="KW-0597">Phosphoprotein</keyword>
<feature type="region of interest" description="Disordered" evidence="3">
    <location>
        <begin position="31"/>
        <end position="61"/>
    </location>
</feature>
<reference evidence="7 8" key="1">
    <citation type="submission" date="2015-08" db="EMBL/GenBank/DDBJ databases">
        <title>Next Generation Sequencing and Analysis of the Genome of Puccinia sorghi L Schw, the Causal Agent of Maize Common Rust.</title>
        <authorList>
            <person name="Rochi L."/>
            <person name="Burguener G."/>
            <person name="Darino M."/>
            <person name="Turjanski A."/>
            <person name="Kreff E."/>
            <person name="Dieguez M.J."/>
            <person name="Sacco F."/>
        </authorList>
    </citation>
    <scope>NUCLEOTIDE SEQUENCE [LARGE SCALE GENOMIC DNA]</scope>
    <source>
        <strain evidence="7 8">RO10H11247</strain>
    </source>
</reference>
<dbReference type="VEuPathDB" id="FungiDB:VP01_353g5"/>
<dbReference type="OrthoDB" id="2272012at2759"/>